<reference evidence="2 3" key="1">
    <citation type="submission" date="2016-11" db="EMBL/GenBank/DDBJ databases">
        <title>Genome sequence of Sphingomonas jeddahensis G39.</title>
        <authorList>
            <person name="Poehlein A."/>
            <person name="Wuebbeler J.H."/>
            <person name="Steinbuechel A."/>
            <person name="Daniel R."/>
        </authorList>
    </citation>
    <scope>NUCLEOTIDE SEQUENCE [LARGE SCALE GENOMIC DNA]</scope>
    <source>
        <strain evidence="2 3">G39</strain>
    </source>
</reference>
<dbReference type="AlphaFoldDB" id="A0A1V2EYM0"/>
<dbReference type="Proteomes" id="UP000188729">
    <property type="component" value="Unassembled WGS sequence"/>
</dbReference>
<feature type="domain" description="GPI inositol-deacylase PGAP1-like alpha/beta" evidence="1">
    <location>
        <begin position="96"/>
        <end position="159"/>
    </location>
</feature>
<dbReference type="GO" id="GO:0004806">
    <property type="term" value="F:triacylglycerol lipase activity"/>
    <property type="evidence" value="ECO:0007669"/>
    <property type="project" value="UniProtKB-EC"/>
</dbReference>
<dbReference type="SUPFAM" id="SSF53474">
    <property type="entry name" value="alpha/beta-Hydrolases"/>
    <property type="match status" value="1"/>
</dbReference>
<evidence type="ECO:0000259" key="1">
    <source>
        <dbReference type="Pfam" id="PF07819"/>
    </source>
</evidence>
<evidence type="ECO:0000313" key="2">
    <source>
        <dbReference type="EMBL" id="ONF97766.1"/>
    </source>
</evidence>
<dbReference type="InterPro" id="IPR012908">
    <property type="entry name" value="PGAP1-ab_dom-like"/>
</dbReference>
<dbReference type="RefSeq" id="WP_076743190.1">
    <property type="nucleotide sequence ID" value="NZ_MPSB01000001.1"/>
</dbReference>
<organism evidence="2 3">
    <name type="scientific">Sphingomonas jeddahensis</name>
    <dbReference type="NCBI Taxonomy" id="1915074"/>
    <lineage>
        <taxon>Bacteria</taxon>
        <taxon>Pseudomonadati</taxon>
        <taxon>Pseudomonadota</taxon>
        <taxon>Alphaproteobacteria</taxon>
        <taxon>Sphingomonadales</taxon>
        <taxon>Sphingomonadaceae</taxon>
        <taxon>Sphingomonas</taxon>
    </lineage>
</organism>
<comment type="caution">
    <text evidence="2">The sequence shown here is derived from an EMBL/GenBank/DDBJ whole genome shotgun (WGS) entry which is preliminary data.</text>
</comment>
<accession>A0A1V2EYM0</accession>
<dbReference type="Gene3D" id="3.40.50.1820">
    <property type="entry name" value="alpha/beta hydrolase"/>
    <property type="match status" value="1"/>
</dbReference>
<keyword evidence="3" id="KW-1185">Reference proteome</keyword>
<dbReference type="InterPro" id="IPR029058">
    <property type="entry name" value="AB_hydrolase_fold"/>
</dbReference>
<dbReference type="Pfam" id="PF07819">
    <property type="entry name" value="PGAP1"/>
    <property type="match status" value="1"/>
</dbReference>
<protein>
    <submittedName>
        <fullName evidence="2">Lipase</fullName>
        <ecNumber evidence="2">3.1.1.3</ecNumber>
    </submittedName>
</protein>
<keyword evidence="2" id="KW-0378">Hydrolase</keyword>
<dbReference type="OrthoDB" id="7389193at2"/>
<dbReference type="EC" id="3.1.1.3" evidence="2"/>
<dbReference type="EMBL" id="MPSB01000001">
    <property type="protein sequence ID" value="ONF97766.1"/>
    <property type="molecule type" value="Genomic_DNA"/>
</dbReference>
<gene>
    <name evidence="2" type="primary">lip</name>
    <name evidence="2" type="ORF">SPHI_04020</name>
</gene>
<proteinExistence type="predicted"/>
<dbReference type="STRING" id="1915074.SPHI_04020"/>
<sequence>MATAAATCSKPPSAILALTELPRALLEFGLLPMAAPALASLPRGDGHPVLVIPGFNASDRSTRILRFYLRHMGYEAHSWDLGRNRGPRSIGDAGEKLIERIETIYARDSRRISIVGWSLGGIMARVISRRLPDKVRQVITLGAPFAGTPRATRVWRLYEYLSGHQIDDERALSYLSEGEMPLPFPSTAIWSRDDGIVPWASCVEPHCDTSDNIEVFGSHFGLPINAAVMYAIADRLAQPEDAWKPFDRRGLWRAMAYPSAGHA</sequence>
<name>A0A1V2EYM0_9SPHN</name>
<evidence type="ECO:0000313" key="3">
    <source>
        <dbReference type="Proteomes" id="UP000188729"/>
    </source>
</evidence>